<sequence>MLINIKELPIKKQIHGIIHVGAHECEERTNYLNFVSDNQIVWIDALKEKVQNIKNRNPTIKIYNECISNKDNENVEFKITNNYQSSSFLNLKEHLVQHPDIYEIDRINLKTKTLKTFYNENNFEYSQFNFINLDIQGAELMALKGTGAILNFIDYVYIEVNVIEVYEGCALLQEIDDYLLKFNLVRVKTCMTTHGWGDAFYIKRPDNLKYIRYGTKDVFIDITDKVQDMYIPSGDETRASIFGDPVYGTVKSIYVYMNEKEYIINHHKCLYIKNNEVIIQNELEYCFNNGDPLTNGELFFYNSIKSSITVIFDIGSRNDSLFLDFDNQVHYFEPVLSSLTDLSRQKNKNKRSYFNNFGLSDKSEVANYYPRYESFYNRITSCKVDDSENRISLNLQRADEYILKNNIDVIDFIKIDTEGYELNVLKGFGKYLNKVNIIQFEYGGTFLDNNTKLIDIINLLKQYGFSTFYYLYNNGLCELNEYYDHYRYCNIVTFKLPLFKSIHPEHLTVYKPNYNKIRLGKEYDGGYILCDIPNVKYSIFLSGGILDDISFEEDFCNKYTDIKCYAYDGSIDSINIKNKNITFVKKYISDTNSEYCTNLHNIINNNNDIFIKMDIEGGEIPWINSLSLEQINKFSQIVIEFHNPFGEKELDVFNKLSNLHVLVHFHPNNACGSRTHKGVNIPNVFECTYIHKKYYPLPYILNNELIPSSLDNPNVLENDEIYIDYPPFVN</sequence>
<evidence type="ECO:0000259" key="1">
    <source>
        <dbReference type="Pfam" id="PF05050"/>
    </source>
</evidence>
<dbReference type="NCBIfam" id="TIGR01444">
    <property type="entry name" value="fkbM_fam"/>
    <property type="match status" value="2"/>
</dbReference>
<feature type="domain" description="Methyltransferase FkbM" evidence="1">
    <location>
        <begin position="329"/>
        <end position="466"/>
    </location>
</feature>
<dbReference type="Pfam" id="PF05050">
    <property type="entry name" value="Methyltransf_21"/>
    <property type="match status" value="2"/>
</dbReference>
<protein>
    <recommendedName>
        <fullName evidence="1">Methyltransferase FkbM domain-containing protein</fullName>
    </recommendedName>
</protein>
<name>A0A6C0AZX4_9ZZZZ</name>
<dbReference type="InterPro" id="IPR006342">
    <property type="entry name" value="FkbM_mtfrase"/>
</dbReference>
<dbReference type="AlphaFoldDB" id="A0A6C0AZX4"/>
<organism evidence="2">
    <name type="scientific">viral metagenome</name>
    <dbReference type="NCBI Taxonomy" id="1070528"/>
    <lineage>
        <taxon>unclassified sequences</taxon>
        <taxon>metagenomes</taxon>
        <taxon>organismal metagenomes</taxon>
    </lineage>
</organism>
<dbReference type="Gene3D" id="3.40.50.150">
    <property type="entry name" value="Vaccinia Virus protein VP39"/>
    <property type="match status" value="2"/>
</dbReference>
<evidence type="ECO:0000313" key="2">
    <source>
        <dbReference type="EMBL" id="QHS85071.1"/>
    </source>
</evidence>
<reference evidence="2" key="1">
    <citation type="journal article" date="2020" name="Nature">
        <title>Giant virus diversity and host interactions through global metagenomics.</title>
        <authorList>
            <person name="Schulz F."/>
            <person name="Roux S."/>
            <person name="Paez-Espino D."/>
            <person name="Jungbluth S."/>
            <person name="Walsh D.A."/>
            <person name="Denef V.J."/>
            <person name="McMahon K.D."/>
            <person name="Konstantinidis K.T."/>
            <person name="Eloe-Fadrosh E.A."/>
            <person name="Kyrpides N.C."/>
            <person name="Woyke T."/>
        </authorList>
    </citation>
    <scope>NUCLEOTIDE SEQUENCE</scope>
    <source>
        <strain evidence="2">GVMAG-M-3300009182-67</strain>
    </source>
</reference>
<dbReference type="InterPro" id="IPR053188">
    <property type="entry name" value="FkbM_Methyltransferase"/>
</dbReference>
<dbReference type="PANTHER" id="PTHR36973:SF4">
    <property type="entry name" value="NODULATION PROTEIN"/>
    <property type="match status" value="1"/>
</dbReference>
<dbReference type="GO" id="GO:0008171">
    <property type="term" value="F:O-methyltransferase activity"/>
    <property type="evidence" value="ECO:0007669"/>
    <property type="project" value="TreeGrafter"/>
</dbReference>
<dbReference type="SUPFAM" id="SSF53335">
    <property type="entry name" value="S-adenosyl-L-methionine-dependent methyltransferases"/>
    <property type="match status" value="2"/>
</dbReference>
<feature type="domain" description="Methyltransferase FkbM" evidence="1">
    <location>
        <begin position="20"/>
        <end position="181"/>
    </location>
</feature>
<dbReference type="EMBL" id="MN739039">
    <property type="protein sequence ID" value="QHS85071.1"/>
    <property type="molecule type" value="Genomic_DNA"/>
</dbReference>
<dbReference type="PANTHER" id="PTHR36973">
    <property type="entry name" value="SLL1456 PROTEIN-RELATED"/>
    <property type="match status" value="1"/>
</dbReference>
<accession>A0A6C0AZX4</accession>
<proteinExistence type="predicted"/>
<dbReference type="InterPro" id="IPR029063">
    <property type="entry name" value="SAM-dependent_MTases_sf"/>
</dbReference>